<protein>
    <submittedName>
        <fullName evidence="1">Uncharacterized protein</fullName>
    </submittedName>
</protein>
<evidence type="ECO:0000313" key="1">
    <source>
        <dbReference type="EMBL" id="EKC22018.1"/>
    </source>
</evidence>
<dbReference type="HOGENOM" id="CLU_2943975_0_0_1"/>
<dbReference type="EMBL" id="JH818244">
    <property type="protein sequence ID" value="EKC22018.1"/>
    <property type="molecule type" value="Genomic_DNA"/>
</dbReference>
<organism evidence="1">
    <name type="scientific">Magallana gigas</name>
    <name type="common">Pacific oyster</name>
    <name type="synonym">Crassostrea gigas</name>
    <dbReference type="NCBI Taxonomy" id="29159"/>
    <lineage>
        <taxon>Eukaryota</taxon>
        <taxon>Metazoa</taxon>
        <taxon>Spiralia</taxon>
        <taxon>Lophotrochozoa</taxon>
        <taxon>Mollusca</taxon>
        <taxon>Bivalvia</taxon>
        <taxon>Autobranchia</taxon>
        <taxon>Pteriomorphia</taxon>
        <taxon>Ostreida</taxon>
        <taxon>Ostreoidea</taxon>
        <taxon>Ostreidae</taxon>
        <taxon>Magallana</taxon>
    </lineage>
</organism>
<dbReference type="AlphaFoldDB" id="K1PK78"/>
<reference evidence="1" key="1">
    <citation type="journal article" date="2012" name="Nature">
        <title>The oyster genome reveals stress adaptation and complexity of shell formation.</title>
        <authorList>
            <person name="Zhang G."/>
            <person name="Fang X."/>
            <person name="Guo X."/>
            <person name="Li L."/>
            <person name="Luo R."/>
            <person name="Xu F."/>
            <person name="Yang P."/>
            <person name="Zhang L."/>
            <person name="Wang X."/>
            <person name="Qi H."/>
            <person name="Xiong Z."/>
            <person name="Que H."/>
            <person name="Xie Y."/>
            <person name="Holland P.W."/>
            <person name="Paps J."/>
            <person name="Zhu Y."/>
            <person name="Wu F."/>
            <person name="Chen Y."/>
            <person name="Wang J."/>
            <person name="Peng C."/>
            <person name="Meng J."/>
            <person name="Yang L."/>
            <person name="Liu J."/>
            <person name="Wen B."/>
            <person name="Zhang N."/>
            <person name="Huang Z."/>
            <person name="Zhu Q."/>
            <person name="Feng Y."/>
            <person name="Mount A."/>
            <person name="Hedgecock D."/>
            <person name="Xu Z."/>
            <person name="Liu Y."/>
            <person name="Domazet-Loso T."/>
            <person name="Du Y."/>
            <person name="Sun X."/>
            <person name="Zhang S."/>
            <person name="Liu B."/>
            <person name="Cheng P."/>
            <person name="Jiang X."/>
            <person name="Li J."/>
            <person name="Fan D."/>
            <person name="Wang W."/>
            <person name="Fu W."/>
            <person name="Wang T."/>
            <person name="Wang B."/>
            <person name="Zhang J."/>
            <person name="Peng Z."/>
            <person name="Li Y."/>
            <person name="Li N."/>
            <person name="Wang J."/>
            <person name="Chen M."/>
            <person name="He Y."/>
            <person name="Tan F."/>
            <person name="Song X."/>
            <person name="Zheng Q."/>
            <person name="Huang R."/>
            <person name="Yang H."/>
            <person name="Du X."/>
            <person name="Chen L."/>
            <person name="Yang M."/>
            <person name="Gaffney P.M."/>
            <person name="Wang S."/>
            <person name="Luo L."/>
            <person name="She Z."/>
            <person name="Ming Y."/>
            <person name="Huang W."/>
            <person name="Zhang S."/>
            <person name="Huang B."/>
            <person name="Zhang Y."/>
            <person name="Qu T."/>
            <person name="Ni P."/>
            <person name="Miao G."/>
            <person name="Wang J."/>
            <person name="Wang Q."/>
            <person name="Steinberg C.E."/>
            <person name="Wang H."/>
            <person name="Li N."/>
            <person name="Qian L."/>
            <person name="Zhang G."/>
            <person name="Li Y."/>
            <person name="Yang H."/>
            <person name="Liu X."/>
            <person name="Wang J."/>
            <person name="Yin Y."/>
            <person name="Wang J."/>
        </authorList>
    </citation>
    <scope>NUCLEOTIDE SEQUENCE [LARGE SCALE GENOMIC DNA]</scope>
    <source>
        <strain evidence="1">05x7-T-G4-1.051#20</strain>
    </source>
</reference>
<proteinExistence type="predicted"/>
<sequence length="60" mass="6311">MVAVETDQAAIVVNVTDVALTRVGMILVITSRLIGGFVSSVTLVTDVASNADERSPLMYT</sequence>
<gene>
    <name evidence="1" type="ORF">CGI_10002942</name>
</gene>
<accession>K1PK78</accession>
<name>K1PK78_MAGGI</name>
<dbReference type="InParanoid" id="K1PK78"/>